<reference evidence="1 2" key="1">
    <citation type="journal article" date="2016" name="Sci. Rep.">
        <title>Metabolic traits of an uncultured archaeal lineage -MSBL1- from brine pools of the Red Sea.</title>
        <authorList>
            <person name="Mwirichia R."/>
            <person name="Alam I."/>
            <person name="Rashid M."/>
            <person name="Vinu M."/>
            <person name="Ba-Alawi W."/>
            <person name="Anthony Kamau A."/>
            <person name="Kamanda Ngugi D."/>
            <person name="Goker M."/>
            <person name="Klenk H.P."/>
            <person name="Bajic V."/>
            <person name="Stingl U."/>
        </authorList>
    </citation>
    <scope>NUCLEOTIDE SEQUENCE [LARGE SCALE GENOMIC DNA]</scope>
    <source>
        <strain evidence="1">SCGC-AAA259E17</strain>
    </source>
</reference>
<sequence>MTNTYDGDDPIEKKLLEELRCTKCVLVRILRVMDEGLFVDYKMEKYAPGRGNNSKKDAEEK</sequence>
<keyword evidence="2" id="KW-1185">Reference proteome</keyword>
<name>A0A133UGV0_9EURY</name>
<dbReference type="Proteomes" id="UP000070373">
    <property type="component" value="Unassembled WGS sequence"/>
</dbReference>
<dbReference type="AlphaFoldDB" id="A0A133UGV0"/>
<gene>
    <name evidence="1" type="ORF">AKJ64_00805</name>
</gene>
<protein>
    <submittedName>
        <fullName evidence="1">Uncharacterized protein</fullName>
    </submittedName>
</protein>
<evidence type="ECO:0000313" key="2">
    <source>
        <dbReference type="Proteomes" id="UP000070373"/>
    </source>
</evidence>
<organism evidence="1 2">
    <name type="scientific">candidate division MSBL1 archaeon SCGC-AAA259E17</name>
    <dbReference type="NCBI Taxonomy" id="1698263"/>
    <lineage>
        <taxon>Archaea</taxon>
        <taxon>Methanobacteriati</taxon>
        <taxon>Methanobacteriota</taxon>
        <taxon>candidate division MSBL1</taxon>
    </lineage>
</organism>
<dbReference type="EMBL" id="LHXN01000007">
    <property type="protein sequence ID" value="KXA93360.1"/>
    <property type="molecule type" value="Genomic_DNA"/>
</dbReference>
<comment type="caution">
    <text evidence="1">The sequence shown here is derived from an EMBL/GenBank/DDBJ whole genome shotgun (WGS) entry which is preliminary data.</text>
</comment>
<proteinExistence type="predicted"/>
<accession>A0A133UGV0</accession>
<evidence type="ECO:0000313" key="1">
    <source>
        <dbReference type="EMBL" id="KXA93360.1"/>
    </source>
</evidence>